<dbReference type="GeneID" id="116306842"/>
<organism evidence="11 12">
    <name type="scientific">Actinia tenebrosa</name>
    <name type="common">Australian red waratah sea anemone</name>
    <dbReference type="NCBI Taxonomy" id="6105"/>
    <lineage>
        <taxon>Eukaryota</taxon>
        <taxon>Metazoa</taxon>
        <taxon>Cnidaria</taxon>
        <taxon>Anthozoa</taxon>
        <taxon>Hexacorallia</taxon>
        <taxon>Actiniaria</taxon>
        <taxon>Actiniidae</taxon>
        <taxon>Actinia</taxon>
    </lineage>
</organism>
<sequence length="227" mass="26295">MSKPAIGYWNVRGLAEGILYLLNYTKTDYELVEYVTGDGPDYNKDGWLSVKEKLGLPFPNLPYYVEGDLKFTQSLAIMRHIASKHDLCGKTVEQRAFCDCLSLESLDFILGFVKATYFCQNFDEDIKVYLKNIRTNVKRFANYLGEKPYMTGQDITFADFMFWEAMDQLRTLDPTVFDEHPNLKNYMKRIAELPGMKEYLSFQESSARPISNKMAKWGTKFIARPSN</sequence>
<dbReference type="SUPFAM" id="SSF47616">
    <property type="entry name" value="GST C-terminal domain-like"/>
    <property type="match status" value="1"/>
</dbReference>
<dbReference type="PRINTS" id="PR01267">
    <property type="entry name" value="GSTRNSFRASEM"/>
</dbReference>
<evidence type="ECO:0000256" key="5">
    <source>
        <dbReference type="ARBA" id="ARBA00012452"/>
    </source>
</evidence>
<evidence type="ECO:0000256" key="1">
    <source>
        <dbReference type="ARBA" id="ARBA00003701"/>
    </source>
</evidence>
<dbReference type="Pfam" id="PF14497">
    <property type="entry name" value="GST_C_3"/>
    <property type="match status" value="1"/>
</dbReference>
<evidence type="ECO:0000259" key="9">
    <source>
        <dbReference type="PROSITE" id="PS50404"/>
    </source>
</evidence>
<dbReference type="OrthoDB" id="4951845at2759"/>
<proteinExistence type="inferred from homology"/>
<dbReference type="InterPro" id="IPR004045">
    <property type="entry name" value="Glutathione_S-Trfase_N"/>
</dbReference>
<dbReference type="GO" id="GO:0006749">
    <property type="term" value="P:glutathione metabolic process"/>
    <property type="evidence" value="ECO:0007669"/>
    <property type="project" value="TreeGrafter"/>
</dbReference>
<evidence type="ECO:0000256" key="7">
    <source>
        <dbReference type="ARBA" id="ARBA00032759"/>
    </source>
</evidence>
<dbReference type="SUPFAM" id="SSF52833">
    <property type="entry name" value="Thioredoxin-like"/>
    <property type="match status" value="1"/>
</dbReference>
<evidence type="ECO:0000313" key="11">
    <source>
        <dbReference type="Proteomes" id="UP000515163"/>
    </source>
</evidence>
<evidence type="ECO:0000256" key="6">
    <source>
        <dbReference type="ARBA" id="ARBA00022679"/>
    </source>
</evidence>
<dbReference type="PROSITE" id="PS50405">
    <property type="entry name" value="GST_CTER"/>
    <property type="match status" value="1"/>
</dbReference>
<dbReference type="PANTHER" id="PTHR11571:SF222">
    <property type="entry name" value="GLUTATHIONE TRANSFERASE"/>
    <property type="match status" value="1"/>
</dbReference>
<evidence type="ECO:0000313" key="12">
    <source>
        <dbReference type="RefSeq" id="XP_031572821.1"/>
    </source>
</evidence>
<dbReference type="InterPro" id="IPR040079">
    <property type="entry name" value="Glutathione_S-Trfase"/>
</dbReference>
<evidence type="ECO:0000256" key="3">
    <source>
        <dbReference type="ARBA" id="ARBA00007297"/>
    </source>
</evidence>
<reference evidence="12" key="1">
    <citation type="submission" date="2025-08" db="UniProtKB">
        <authorList>
            <consortium name="RefSeq"/>
        </authorList>
    </citation>
    <scope>IDENTIFICATION</scope>
    <source>
        <tissue evidence="12">Tentacle</tissue>
    </source>
</reference>
<dbReference type="InterPro" id="IPR010987">
    <property type="entry name" value="Glutathione-S-Trfase_C-like"/>
</dbReference>
<comment type="similarity">
    <text evidence="2">Belongs to the GST superfamily. Mu family.</text>
</comment>
<dbReference type="InterPro" id="IPR004046">
    <property type="entry name" value="GST_C"/>
</dbReference>
<evidence type="ECO:0000259" key="10">
    <source>
        <dbReference type="PROSITE" id="PS50405"/>
    </source>
</evidence>
<comment type="similarity">
    <text evidence="3">Belongs to the GST superfamily. Pi family.</text>
</comment>
<dbReference type="InterPro" id="IPR050213">
    <property type="entry name" value="GST_superfamily"/>
</dbReference>
<dbReference type="AlphaFoldDB" id="A0A6P8IZ88"/>
<dbReference type="EC" id="2.5.1.18" evidence="5"/>
<dbReference type="Gene3D" id="1.20.1050.10">
    <property type="match status" value="1"/>
</dbReference>
<accession>A0A6P8IZ88</accession>
<dbReference type="PROSITE" id="PS50404">
    <property type="entry name" value="GST_NTER"/>
    <property type="match status" value="1"/>
</dbReference>
<dbReference type="SFLD" id="SFLDG01205">
    <property type="entry name" value="AMPS.1"/>
    <property type="match status" value="1"/>
</dbReference>
<dbReference type="SFLD" id="SFLDS00019">
    <property type="entry name" value="Glutathione_Transferase_(cytos"/>
    <property type="match status" value="1"/>
</dbReference>
<dbReference type="InterPro" id="IPR036249">
    <property type="entry name" value="Thioredoxin-like_sf"/>
</dbReference>
<feature type="domain" description="GST N-terminal" evidence="9">
    <location>
        <begin position="2"/>
        <end position="89"/>
    </location>
</feature>
<dbReference type="Pfam" id="PF02798">
    <property type="entry name" value="GST_N"/>
    <property type="match status" value="1"/>
</dbReference>
<dbReference type="PANTHER" id="PTHR11571">
    <property type="entry name" value="GLUTATHIONE S-TRANSFERASE"/>
    <property type="match status" value="1"/>
</dbReference>
<dbReference type="Proteomes" id="UP000515163">
    <property type="component" value="Unplaced"/>
</dbReference>
<comment type="function">
    <text evidence="1">Conjugation of reduced glutathione to a wide number of exogenous and endogenous hydrophobic electrophiles.</text>
</comment>
<dbReference type="InterPro" id="IPR003081">
    <property type="entry name" value="GST_mu"/>
</dbReference>
<dbReference type="SFLD" id="SFLDG00363">
    <property type="entry name" value="AMPS_(cytGST):_Alpha-__Mu-__Pi"/>
    <property type="match status" value="1"/>
</dbReference>
<dbReference type="GO" id="GO:0004364">
    <property type="term" value="F:glutathione transferase activity"/>
    <property type="evidence" value="ECO:0007669"/>
    <property type="project" value="UniProtKB-EC"/>
</dbReference>
<dbReference type="Gene3D" id="3.40.30.10">
    <property type="entry name" value="Glutaredoxin"/>
    <property type="match status" value="1"/>
</dbReference>
<keyword evidence="6" id="KW-0808">Transferase</keyword>
<dbReference type="CDD" id="cd03075">
    <property type="entry name" value="GST_N_Mu"/>
    <property type="match status" value="1"/>
</dbReference>
<evidence type="ECO:0000256" key="8">
    <source>
        <dbReference type="ARBA" id="ARBA00047960"/>
    </source>
</evidence>
<feature type="domain" description="GST C-terminal" evidence="10">
    <location>
        <begin position="91"/>
        <end position="210"/>
    </location>
</feature>
<dbReference type="GO" id="GO:0042802">
    <property type="term" value="F:identical protein binding"/>
    <property type="evidence" value="ECO:0007669"/>
    <property type="project" value="UniProtKB-ARBA"/>
</dbReference>
<comment type="catalytic activity">
    <reaction evidence="8">
        <text>RX + glutathione = an S-substituted glutathione + a halide anion + H(+)</text>
        <dbReference type="Rhea" id="RHEA:16437"/>
        <dbReference type="ChEBI" id="CHEBI:15378"/>
        <dbReference type="ChEBI" id="CHEBI:16042"/>
        <dbReference type="ChEBI" id="CHEBI:17792"/>
        <dbReference type="ChEBI" id="CHEBI:57925"/>
        <dbReference type="ChEBI" id="CHEBI:90779"/>
        <dbReference type="EC" id="2.5.1.18"/>
    </reaction>
</comment>
<dbReference type="InParanoid" id="A0A6P8IZ88"/>
<dbReference type="RefSeq" id="XP_031572821.1">
    <property type="nucleotide sequence ID" value="XM_031716961.1"/>
</dbReference>
<protein>
    <recommendedName>
        <fullName evidence="5">glutathione transferase</fullName>
        <ecNumber evidence="5">2.5.1.18</ecNumber>
    </recommendedName>
    <alternativeName>
        <fullName evidence="7">GST class-pi</fullName>
    </alternativeName>
</protein>
<name>A0A6P8IZ88_ACTTE</name>
<dbReference type="KEGG" id="aten:116306842"/>
<evidence type="ECO:0000256" key="4">
    <source>
        <dbReference type="ARBA" id="ARBA00011738"/>
    </source>
</evidence>
<dbReference type="FunFam" id="1.20.1050.10:FF:000020">
    <property type="entry name" value="Glutathione S-transferase P 1"/>
    <property type="match status" value="1"/>
</dbReference>
<gene>
    <name evidence="12" type="primary">LOC116306842</name>
</gene>
<keyword evidence="11" id="KW-1185">Reference proteome</keyword>
<evidence type="ECO:0000256" key="2">
    <source>
        <dbReference type="ARBA" id="ARBA00005861"/>
    </source>
</evidence>
<dbReference type="InterPro" id="IPR036282">
    <property type="entry name" value="Glutathione-S-Trfase_C_sf"/>
</dbReference>
<comment type="subunit">
    <text evidence="4">Homodimer.</text>
</comment>